<dbReference type="CDD" id="cd04322">
    <property type="entry name" value="LysRS_N"/>
    <property type="match status" value="1"/>
</dbReference>
<name>A0A832QBH1_9BACT</name>
<keyword evidence="2 10" id="KW-0436">Ligase</keyword>
<evidence type="ECO:0000256" key="2">
    <source>
        <dbReference type="ARBA" id="ARBA00022598"/>
    </source>
</evidence>
<comment type="catalytic activity">
    <reaction evidence="7 8">
        <text>tRNA(Lys) + L-lysine + ATP = L-lysyl-tRNA(Lys) + AMP + diphosphate</text>
        <dbReference type="Rhea" id="RHEA:20792"/>
        <dbReference type="Rhea" id="RHEA-COMP:9696"/>
        <dbReference type="Rhea" id="RHEA-COMP:9697"/>
        <dbReference type="ChEBI" id="CHEBI:30616"/>
        <dbReference type="ChEBI" id="CHEBI:32551"/>
        <dbReference type="ChEBI" id="CHEBI:33019"/>
        <dbReference type="ChEBI" id="CHEBI:78442"/>
        <dbReference type="ChEBI" id="CHEBI:78529"/>
        <dbReference type="ChEBI" id="CHEBI:456215"/>
        <dbReference type="EC" id="6.1.1.6"/>
    </reaction>
</comment>
<dbReference type="SUPFAM" id="SSF55681">
    <property type="entry name" value="Class II aaRS and biotin synthetases"/>
    <property type="match status" value="1"/>
</dbReference>
<comment type="cofactor">
    <cofactor evidence="8">
        <name>Mg(2+)</name>
        <dbReference type="ChEBI" id="CHEBI:18420"/>
    </cofactor>
    <text evidence="8">Binds 3 Mg(2+) ions per subunit.</text>
</comment>
<dbReference type="InterPro" id="IPR018149">
    <property type="entry name" value="Lys-tRNA-synth_II_C"/>
</dbReference>
<dbReference type="EMBL" id="DUTP01000002">
    <property type="protein sequence ID" value="HHX99221.1"/>
    <property type="molecule type" value="Genomic_DNA"/>
</dbReference>
<evidence type="ECO:0000256" key="3">
    <source>
        <dbReference type="ARBA" id="ARBA00022723"/>
    </source>
</evidence>
<comment type="caution">
    <text evidence="10">The sequence shown here is derived from an EMBL/GenBank/DDBJ whole genome shotgun (WGS) entry which is preliminary data.</text>
</comment>
<dbReference type="GO" id="GO:0000049">
    <property type="term" value="F:tRNA binding"/>
    <property type="evidence" value="ECO:0007669"/>
    <property type="project" value="TreeGrafter"/>
</dbReference>
<dbReference type="Gene3D" id="2.40.50.140">
    <property type="entry name" value="Nucleic acid-binding proteins"/>
    <property type="match status" value="1"/>
</dbReference>
<keyword evidence="8" id="KW-0460">Magnesium</keyword>
<keyword evidence="3 8" id="KW-0479">Metal-binding</keyword>
<evidence type="ECO:0000256" key="5">
    <source>
        <dbReference type="ARBA" id="ARBA00022840"/>
    </source>
</evidence>
<feature type="domain" description="Aminoacyl-transfer RNA synthetases class-II family profile" evidence="9">
    <location>
        <begin position="184"/>
        <end position="483"/>
    </location>
</feature>
<keyword evidence="5" id="KW-0067">ATP-binding</keyword>
<evidence type="ECO:0000256" key="7">
    <source>
        <dbReference type="ARBA" id="ARBA00048573"/>
    </source>
</evidence>
<dbReference type="GO" id="GO:0004824">
    <property type="term" value="F:lysine-tRNA ligase activity"/>
    <property type="evidence" value="ECO:0007669"/>
    <property type="project" value="UniProtKB-EC"/>
</dbReference>
<dbReference type="Pfam" id="PF00152">
    <property type="entry name" value="tRNA-synt_2"/>
    <property type="match status" value="1"/>
</dbReference>
<dbReference type="GO" id="GO:0006430">
    <property type="term" value="P:lysyl-tRNA aminoacylation"/>
    <property type="evidence" value="ECO:0007669"/>
    <property type="project" value="InterPro"/>
</dbReference>
<dbReference type="Pfam" id="PF01336">
    <property type="entry name" value="tRNA_anti-codon"/>
    <property type="match status" value="1"/>
</dbReference>
<dbReference type="NCBIfam" id="TIGR00499">
    <property type="entry name" value="lysS_bact"/>
    <property type="match status" value="1"/>
</dbReference>
<dbReference type="SUPFAM" id="SSF50249">
    <property type="entry name" value="Nucleic acid-binding proteins"/>
    <property type="match status" value="1"/>
</dbReference>
<dbReference type="InterPro" id="IPR004365">
    <property type="entry name" value="NA-bd_OB_tRNA"/>
</dbReference>
<dbReference type="InterPro" id="IPR044136">
    <property type="entry name" value="Lys-tRNA-ligase_II_N"/>
</dbReference>
<evidence type="ECO:0000256" key="1">
    <source>
        <dbReference type="ARBA" id="ARBA00013166"/>
    </source>
</evidence>
<dbReference type="GO" id="GO:0005524">
    <property type="term" value="F:ATP binding"/>
    <property type="evidence" value="ECO:0007669"/>
    <property type="project" value="UniProtKB-KW"/>
</dbReference>
<dbReference type="GO" id="GO:0046872">
    <property type="term" value="F:metal ion binding"/>
    <property type="evidence" value="ECO:0007669"/>
    <property type="project" value="UniProtKB-KW"/>
</dbReference>
<dbReference type="PANTHER" id="PTHR42918">
    <property type="entry name" value="LYSYL-TRNA SYNTHETASE"/>
    <property type="match status" value="1"/>
</dbReference>
<organism evidence="10 11">
    <name type="scientific">Candidatus Dojkabacteria bacterium</name>
    <dbReference type="NCBI Taxonomy" id="2099670"/>
    <lineage>
        <taxon>Bacteria</taxon>
        <taxon>Candidatus Dojkabacteria</taxon>
    </lineage>
</organism>
<evidence type="ECO:0000259" key="9">
    <source>
        <dbReference type="PROSITE" id="PS50862"/>
    </source>
</evidence>
<accession>A0A832QBH1</accession>
<evidence type="ECO:0000313" key="10">
    <source>
        <dbReference type="EMBL" id="HHX99221.1"/>
    </source>
</evidence>
<dbReference type="GO" id="GO:0005829">
    <property type="term" value="C:cytosol"/>
    <property type="evidence" value="ECO:0007669"/>
    <property type="project" value="TreeGrafter"/>
</dbReference>
<evidence type="ECO:0000256" key="6">
    <source>
        <dbReference type="ARBA" id="ARBA00023146"/>
    </source>
</evidence>
<evidence type="ECO:0000313" key="11">
    <source>
        <dbReference type="Proteomes" id="UP000576550"/>
    </source>
</evidence>
<dbReference type="PROSITE" id="PS50862">
    <property type="entry name" value="AA_TRNA_LIGASE_II"/>
    <property type="match status" value="1"/>
</dbReference>
<evidence type="ECO:0000256" key="8">
    <source>
        <dbReference type="RuleBase" id="RU000336"/>
    </source>
</evidence>
<dbReference type="AlphaFoldDB" id="A0A832QBH1"/>
<dbReference type="InterPro" id="IPR002313">
    <property type="entry name" value="Lys-tRNA-ligase_II"/>
</dbReference>
<evidence type="ECO:0000256" key="4">
    <source>
        <dbReference type="ARBA" id="ARBA00022741"/>
    </source>
</evidence>
<dbReference type="InterPro" id="IPR045864">
    <property type="entry name" value="aa-tRNA-synth_II/BPL/LPL"/>
</dbReference>
<keyword evidence="4" id="KW-0547">Nucleotide-binding</keyword>
<dbReference type="NCBIfam" id="NF001756">
    <property type="entry name" value="PRK00484.1"/>
    <property type="match status" value="1"/>
</dbReference>
<dbReference type="InterPro" id="IPR006195">
    <property type="entry name" value="aa-tRNA-synth_II"/>
</dbReference>
<dbReference type="InterPro" id="IPR004364">
    <property type="entry name" value="Aa-tRNA-synt_II"/>
</dbReference>
<reference evidence="10 11" key="1">
    <citation type="journal article" date="2020" name="Biotechnol. Biofuels">
        <title>New insights from the biogas microbiome by comprehensive genome-resolved metagenomics of nearly 1600 species originating from multiple anaerobic digesters.</title>
        <authorList>
            <person name="Campanaro S."/>
            <person name="Treu L."/>
            <person name="Rodriguez-R L.M."/>
            <person name="Kovalovszki A."/>
            <person name="Ziels R.M."/>
            <person name="Maus I."/>
            <person name="Zhu X."/>
            <person name="Kougias P.G."/>
            <person name="Basile A."/>
            <person name="Luo G."/>
            <person name="Schluter A."/>
            <person name="Konstantinidis K.T."/>
            <person name="Angelidaki I."/>
        </authorList>
    </citation>
    <scope>NUCLEOTIDE SEQUENCE [LARGE SCALE GENOMIC DNA]</scope>
    <source>
        <strain evidence="10">AS05jafATM_89</strain>
    </source>
</reference>
<dbReference type="PANTHER" id="PTHR42918:SF15">
    <property type="entry name" value="LYSINE--TRNA LIGASE, CHLOROPLASTIC_MITOCHONDRIAL"/>
    <property type="match status" value="1"/>
</dbReference>
<keyword evidence="6" id="KW-0030">Aminoacyl-tRNA synthetase</keyword>
<dbReference type="Proteomes" id="UP000576550">
    <property type="component" value="Unassembled WGS sequence"/>
</dbReference>
<dbReference type="EC" id="6.1.1.6" evidence="1 8"/>
<sequence>MEDITSDLIGQRNVRIEKVKKLRELGIDPYPAKTHRKDKIGDVVENFEKYEGKETCLVGRVMAWREHGKLVFGDIRDQSGNIQIMIKQDNLVEDLKKGYLGWEHLSLLDLADFVEVYGTIGKSKTGQITIMVECIRLLSKAIRPIPRELKSKEQKFRRRYLDLVIHPEKMRLFERKAKFWQVQRDFLRKEGFMEVEVPIMEPVTGGADARPFITHHNALDQEFYLRISTELYQKRLIGAGFEKIYTFGPHFRNEGMDDEHLQEFYDIEWYWAYADYKDNMKLVRELFLEIAKKVYGKTEFETRGHKFDLADEWKEIDYATTIKDHFGIDIFKDSDEKILDVIKKNNIEMGGEVNRNRMIDTLWKDIRTKISGPAFLVNQPKFISPLAKSHEDNEELTQRFQVIIAGSELGNGYTEINDPQDQLERFLEQQALRESGDEEAHMLDIDFVEMLEYGMPPVSGYGHSERIFWFMEDVTAREGTFFPQMRIEVENLTKEIYKDKVKFEDTKKKKK</sequence>
<dbReference type="PRINTS" id="PR00982">
    <property type="entry name" value="TRNASYNTHLYS"/>
</dbReference>
<gene>
    <name evidence="10" type="primary">lysS</name>
    <name evidence="10" type="ORF">GX533_00860</name>
</gene>
<dbReference type="Gene3D" id="3.30.930.10">
    <property type="entry name" value="Bira Bifunctional Protein, Domain 2"/>
    <property type="match status" value="1"/>
</dbReference>
<protein>
    <recommendedName>
        <fullName evidence="1 8">Lysine--tRNA ligase</fullName>
        <ecNumber evidence="1 8">6.1.1.6</ecNumber>
    </recommendedName>
</protein>
<dbReference type="InterPro" id="IPR012340">
    <property type="entry name" value="NA-bd_OB-fold"/>
</dbReference>
<proteinExistence type="predicted"/>